<feature type="repeat" description="ANK" evidence="2">
    <location>
        <begin position="810"/>
        <end position="842"/>
    </location>
</feature>
<keyword evidence="2" id="KW-0040">ANK repeat</keyword>
<dbReference type="Pfam" id="PF22939">
    <property type="entry name" value="WHD_GPIID"/>
    <property type="match status" value="1"/>
</dbReference>
<dbReference type="PANTHER" id="PTHR10039:SF16">
    <property type="entry name" value="GPI INOSITOL-DEACYLASE"/>
    <property type="match status" value="1"/>
</dbReference>
<dbReference type="Pfam" id="PF00023">
    <property type="entry name" value="Ank"/>
    <property type="match status" value="1"/>
</dbReference>
<dbReference type="SUPFAM" id="SSF52540">
    <property type="entry name" value="P-loop containing nucleoside triphosphate hydrolases"/>
    <property type="match status" value="1"/>
</dbReference>
<proteinExistence type="predicted"/>
<dbReference type="InterPro" id="IPR054471">
    <property type="entry name" value="GPIID_WHD"/>
</dbReference>
<dbReference type="EMBL" id="JAFEKC020000014">
    <property type="protein sequence ID" value="KAK0510918.1"/>
    <property type="molecule type" value="Genomic_DNA"/>
</dbReference>
<feature type="repeat" description="ANK" evidence="2">
    <location>
        <begin position="920"/>
        <end position="952"/>
    </location>
</feature>
<comment type="caution">
    <text evidence="6">The sequence shown here is derived from an EMBL/GenBank/DDBJ whole genome shotgun (WGS) entry which is preliminary data.</text>
</comment>
<dbReference type="InterPro" id="IPR056884">
    <property type="entry name" value="NPHP3-like_N"/>
</dbReference>
<dbReference type="Pfam" id="PF13637">
    <property type="entry name" value="Ank_4"/>
    <property type="match status" value="1"/>
</dbReference>
<evidence type="ECO:0000313" key="7">
    <source>
        <dbReference type="Proteomes" id="UP001166286"/>
    </source>
</evidence>
<dbReference type="InterPro" id="IPR027417">
    <property type="entry name" value="P-loop_NTPase"/>
</dbReference>
<dbReference type="SMART" id="SM00248">
    <property type="entry name" value="ANK"/>
    <property type="match status" value="5"/>
</dbReference>
<dbReference type="PRINTS" id="PR01415">
    <property type="entry name" value="ANKYRIN"/>
</dbReference>
<accession>A0AA39QXB1</accession>
<dbReference type="InterPro" id="IPR036770">
    <property type="entry name" value="Ankyrin_rpt-contain_sf"/>
</dbReference>
<feature type="repeat" description="ANK" evidence="2">
    <location>
        <begin position="988"/>
        <end position="1020"/>
    </location>
</feature>
<evidence type="ECO:0000256" key="1">
    <source>
        <dbReference type="ARBA" id="ARBA00022737"/>
    </source>
</evidence>
<dbReference type="PROSITE" id="PS50297">
    <property type="entry name" value="ANK_REP_REGION"/>
    <property type="match status" value="5"/>
</dbReference>
<organism evidence="6 7">
    <name type="scientific">Cladonia borealis</name>
    <dbReference type="NCBI Taxonomy" id="184061"/>
    <lineage>
        <taxon>Eukaryota</taxon>
        <taxon>Fungi</taxon>
        <taxon>Dikarya</taxon>
        <taxon>Ascomycota</taxon>
        <taxon>Pezizomycotina</taxon>
        <taxon>Lecanoromycetes</taxon>
        <taxon>OSLEUM clade</taxon>
        <taxon>Lecanoromycetidae</taxon>
        <taxon>Lecanorales</taxon>
        <taxon>Lecanorineae</taxon>
        <taxon>Cladoniaceae</taxon>
        <taxon>Cladonia</taxon>
    </lineage>
</organism>
<name>A0AA39QXB1_9LECA</name>
<dbReference type="Gene3D" id="1.25.40.20">
    <property type="entry name" value="Ankyrin repeat-containing domain"/>
    <property type="match status" value="3"/>
</dbReference>
<evidence type="ECO:0000259" key="3">
    <source>
        <dbReference type="Pfam" id="PF22939"/>
    </source>
</evidence>
<reference evidence="6" key="1">
    <citation type="submission" date="2023-03" db="EMBL/GenBank/DDBJ databases">
        <title>Complete genome of Cladonia borealis.</title>
        <authorList>
            <person name="Park H."/>
        </authorList>
    </citation>
    <scope>NUCLEOTIDE SEQUENCE</scope>
    <source>
        <strain evidence="6">ANT050790</strain>
    </source>
</reference>
<dbReference type="Pfam" id="PF24809">
    <property type="entry name" value="DUF7708"/>
    <property type="match status" value="1"/>
</dbReference>
<evidence type="ECO:0000259" key="5">
    <source>
        <dbReference type="Pfam" id="PF24883"/>
    </source>
</evidence>
<keyword evidence="1" id="KW-0677">Repeat</keyword>
<evidence type="ECO:0000259" key="4">
    <source>
        <dbReference type="Pfam" id="PF24809"/>
    </source>
</evidence>
<dbReference type="InterPro" id="IPR002110">
    <property type="entry name" value="Ankyrin_rpt"/>
</dbReference>
<feature type="domain" description="DUF7708" evidence="4">
    <location>
        <begin position="65"/>
        <end position="210"/>
    </location>
</feature>
<dbReference type="PROSITE" id="PS50088">
    <property type="entry name" value="ANK_REPEAT"/>
    <property type="match status" value="5"/>
</dbReference>
<dbReference type="Pfam" id="PF24883">
    <property type="entry name" value="NPHP3_N"/>
    <property type="match status" value="1"/>
</dbReference>
<evidence type="ECO:0000313" key="6">
    <source>
        <dbReference type="EMBL" id="KAK0510918.1"/>
    </source>
</evidence>
<feature type="domain" description="GPI inositol-deacylase winged helix" evidence="3">
    <location>
        <begin position="591"/>
        <end position="670"/>
    </location>
</feature>
<dbReference type="AlphaFoldDB" id="A0AA39QXB1"/>
<feature type="domain" description="Nephrocystin 3-like N-terminal" evidence="5">
    <location>
        <begin position="296"/>
        <end position="470"/>
    </location>
</feature>
<dbReference type="Gene3D" id="3.40.50.300">
    <property type="entry name" value="P-loop containing nucleotide triphosphate hydrolases"/>
    <property type="match status" value="1"/>
</dbReference>
<gene>
    <name evidence="6" type="ORF">JMJ35_006470</name>
</gene>
<dbReference type="PANTHER" id="PTHR10039">
    <property type="entry name" value="AMELOGENIN"/>
    <property type="match status" value="1"/>
</dbReference>
<dbReference type="InterPro" id="IPR056125">
    <property type="entry name" value="DUF7708"/>
</dbReference>
<feature type="repeat" description="ANK" evidence="2">
    <location>
        <begin position="886"/>
        <end position="918"/>
    </location>
</feature>
<dbReference type="Pfam" id="PF12796">
    <property type="entry name" value="Ank_2"/>
    <property type="match status" value="1"/>
</dbReference>
<feature type="repeat" description="ANK" evidence="2">
    <location>
        <begin position="954"/>
        <end position="986"/>
    </location>
</feature>
<protein>
    <recommendedName>
        <fullName evidence="8">NACHT domain-containing protein</fullName>
    </recommendedName>
</protein>
<dbReference type="Proteomes" id="UP001166286">
    <property type="component" value="Unassembled WGS sequence"/>
</dbReference>
<sequence>MSVYRPAEDLWEKVASKLAFGPRRENRLDTLNEVRETVKDSQVDYQRKSWKFKKGEGEDITIRKFFDSILTWVEKFIVVGDTVMQYDPGHAALPWAAVRMVLQVAINDSQTFSAMLEGVELASSTITRYTIVEKLYLQRNSAVKGDLTKAIITLYTAVLEYLLKAEKYYQKSTLRRVAKSVIRTTKSEVQQYVDKIIKAQAVVDSYTELADTEYTLQTKDGVQSLQGDMHRISTSQKKLEALLANLDKPIFQMASLVQDLHYSLEEAGRTKIFEWLSNVSYQSYHKSKVKQLMFQSGTWLLKKDEFVKWRDSNDSSMFWLHGILGSGKSFLVSTVIEELKQQICEKSHRLPVTYFYCARVAAEPERAMPDEILRSLLEQLASTDTTSEIRDPVVKAYKEKKSEAEGRTPQKLNLDETINIILALLETNGAFIVIDGLDECDSTRRQDLLLAMQRLVQYSKRLVKVFISSRDDNDIVSSLKTFPNVSISVTDNSKDIGRFVDYHVEKAIQEKRLLCGNVSDELKLHIIKTLSEKAGGMFRLVSLHIQSLCDPARIENEANVQHALSILPRELNEMYDIIFSQISTSCEPNPEVASRALKWLMSAQRPLKAGEFIASVAVDPEGHCFTWNNADILSICCNFVVYDDEQDVFRFAHLSVQEYLEKRQQYTDLATHSLALERCLHVISEPAQSDTTASALTVSLNQTFRPYASLYWPMHLQSIEGRGIDDTLTQKLFHFLFESSSTNQAFARWISTLDYLPDTLQWNNQLKSMLENVGSEPPNPIFLACTFGFLTILRRQSTFSRMDWNVENWQGNTGLHLCARFGQISCLKLLLGTGADVHARTAGMETALYWSVKSVPEEVYVPPMLVPGSWVERSLEERKATASKISGWCALHKAAYHGQTAAVRLLVENGADIEAKDDSHGATPLQWAVTVGNEVMVTLLLDLGADVNTVDSEDEWTPLHRASDKGHAAMVGLLLERQADINCNTEYRAWTPLHLAADKGHELVVRLLLEKGADTNVKTKNSRSNESRWERYGYPRHFDYFATGKSHDVHDVTDKNYDAIDKTPLDLAVKGGHQAVVQLLQMYQ</sequence>
<evidence type="ECO:0000256" key="2">
    <source>
        <dbReference type="PROSITE-ProRule" id="PRU00023"/>
    </source>
</evidence>
<dbReference type="SUPFAM" id="SSF48403">
    <property type="entry name" value="Ankyrin repeat"/>
    <property type="match status" value="1"/>
</dbReference>
<keyword evidence="7" id="KW-1185">Reference proteome</keyword>
<evidence type="ECO:0008006" key="8">
    <source>
        <dbReference type="Google" id="ProtNLM"/>
    </source>
</evidence>